<dbReference type="InterPro" id="IPR036511">
    <property type="entry name" value="TGT-like_sf"/>
</dbReference>
<dbReference type="Proteomes" id="UP001224775">
    <property type="component" value="Unassembled WGS sequence"/>
</dbReference>
<dbReference type="EMBL" id="JATAAI010000006">
    <property type="protein sequence ID" value="KAK1745183.1"/>
    <property type="molecule type" value="Genomic_DNA"/>
</dbReference>
<reference evidence="6" key="1">
    <citation type="submission" date="2023-06" db="EMBL/GenBank/DDBJ databases">
        <title>Survivors Of The Sea: Transcriptome response of Skeletonema marinoi to long-term dormancy.</title>
        <authorList>
            <person name="Pinder M.I.M."/>
            <person name="Kourtchenko O."/>
            <person name="Robertson E.K."/>
            <person name="Larsson T."/>
            <person name="Maumus F."/>
            <person name="Osuna-Cruz C.M."/>
            <person name="Vancaester E."/>
            <person name="Stenow R."/>
            <person name="Vandepoele K."/>
            <person name="Ploug H."/>
            <person name="Bruchert V."/>
            <person name="Godhe A."/>
            <person name="Topel M."/>
        </authorList>
    </citation>
    <scope>NUCLEOTIDE SEQUENCE</scope>
    <source>
        <strain evidence="6">R05AC</strain>
    </source>
</reference>
<comment type="caution">
    <text evidence="6">The sequence shown here is derived from an EMBL/GenBank/DDBJ whole genome shotgun (WGS) entry which is preliminary data.</text>
</comment>
<evidence type="ECO:0000256" key="1">
    <source>
        <dbReference type="ARBA" id="ARBA00022676"/>
    </source>
</evidence>
<proteinExistence type="predicted"/>
<gene>
    <name evidence="6" type="ORF">QTG54_004474</name>
</gene>
<evidence type="ECO:0000313" key="7">
    <source>
        <dbReference type="Proteomes" id="UP001224775"/>
    </source>
</evidence>
<keyword evidence="1 6" id="KW-0328">Glycosyltransferase</keyword>
<evidence type="ECO:0000313" key="6">
    <source>
        <dbReference type="EMBL" id="KAK1745183.1"/>
    </source>
</evidence>
<dbReference type="GO" id="GO:0006400">
    <property type="term" value="P:tRNA modification"/>
    <property type="evidence" value="ECO:0007669"/>
    <property type="project" value="InterPro"/>
</dbReference>
<dbReference type="EC" id="2.4.2.29" evidence="6"/>
<keyword evidence="7" id="KW-1185">Reference proteome</keyword>
<dbReference type="GO" id="GO:0008479">
    <property type="term" value="F:tRNA-guanosine(34) queuine transglycosylase activity"/>
    <property type="evidence" value="ECO:0007669"/>
    <property type="project" value="InterPro"/>
</dbReference>
<organism evidence="6 7">
    <name type="scientific">Skeletonema marinoi</name>
    <dbReference type="NCBI Taxonomy" id="267567"/>
    <lineage>
        <taxon>Eukaryota</taxon>
        <taxon>Sar</taxon>
        <taxon>Stramenopiles</taxon>
        <taxon>Ochrophyta</taxon>
        <taxon>Bacillariophyta</taxon>
        <taxon>Coscinodiscophyceae</taxon>
        <taxon>Thalassiosirophycidae</taxon>
        <taxon>Thalassiosirales</taxon>
        <taxon>Skeletonemataceae</taxon>
        <taxon>Skeletonema</taxon>
        <taxon>Skeletonema marinoi-dohrnii complex</taxon>
    </lineage>
</organism>
<evidence type="ECO:0000256" key="4">
    <source>
        <dbReference type="ARBA" id="ARBA00022723"/>
    </source>
</evidence>
<dbReference type="InterPro" id="IPR002616">
    <property type="entry name" value="tRNA_ribo_trans-like"/>
</dbReference>
<dbReference type="NCBIfam" id="TIGR00430">
    <property type="entry name" value="Q_tRNA_tgt"/>
    <property type="match status" value="1"/>
</dbReference>
<dbReference type="Pfam" id="PF01702">
    <property type="entry name" value="TGT"/>
    <property type="match status" value="2"/>
</dbReference>
<evidence type="ECO:0000256" key="2">
    <source>
        <dbReference type="ARBA" id="ARBA00022679"/>
    </source>
</evidence>
<keyword evidence="4" id="KW-0479">Metal-binding</keyword>
<evidence type="ECO:0000256" key="3">
    <source>
        <dbReference type="ARBA" id="ARBA00022694"/>
    </source>
</evidence>
<dbReference type="PANTHER" id="PTHR43468:SF1">
    <property type="entry name" value="TRNA-GUANOSINE(34) QUEUINE TRANSGLYCOSYLASE"/>
    <property type="match status" value="1"/>
</dbReference>
<dbReference type="InterPro" id="IPR004803">
    <property type="entry name" value="TGT"/>
</dbReference>
<feature type="domain" description="tRNA-guanine(15) transglycosylase-like" evidence="5">
    <location>
        <begin position="45"/>
        <end position="139"/>
    </location>
</feature>
<accession>A0AAD9DGW5</accession>
<name>A0AAD9DGW5_9STRA</name>
<keyword evidence="2 6" id="KW-0808">Transferase</keyword>
<keyword evidence="3" id="KW-0819">tRNA processing</keyword>
<evidence type="ECO:0000259" key="5">
    <source>
        <dbReference type="Pfam" id="PF01702"/>
    </source>
</evidence>
<protein>
    <submittedName>
        <fullName evidence="6">Queuine tRNA-ribosyltransferase</fullName>
        <ecNumber evidence="6">2.4.2.29</ecNumber>
    </submittedName>
</protein>
<dbReference type="GO" id="GO:0046872">
    <property type="term" value="F:metal ion binding"/>
    <property type="evidence" value="ECO:0007669"/>
    <property type="project" value="UniProtKB-KW"/>
</dbReference>
<dbReference type="SUPFAM" id="SSF51713">
    <property type="entry name" value="tRNA-guanine transglycosylase"/>
    <property type="match status" value="1"/>
</dbReference>
<dbReference type="AlphaFoldDB" id="A0AAD9DGW5"/>
<dbReference type="NCBIfam" id="TIGR00449">
    <property type="entry name" value="tgt_general"/>
    <property type="match status" value="1"/>
</dbReference>
<dbReference type="PANTHER" id="PTHR43468">
    <property type="match status" value="1"/>
</dbReference>
<sequence>MTTVTNALRRQLSSLPTPAAEFPSWAYEPKSYFKFEVIHQSTKSLARVGRIHTPHGIIDTPGFVAVATNAALKAVDFPKADNAGQQLCFANTYHLMLQPGTDIIREAGGIHKFTGRTDRPFITDSGGFQVFSLKHGSVKESLASRGELKRSTVKNKPHWRSGITGSNAVKVTEDHVIFKSYRDGSKVILSPESSIQAQKDIGADIIIPLDELPPHHIDRGLLAESVERSHRWEARSLMEHLKDSRERQQAIFCVVHGGTDVELRTRSIDYLTTLPWDGYAIGGSLGNGRDELRELLDWMMPLFNIGERSSKCRHLLGIADVESVRNAVERGVDTMDSSYPTKLARCGTLMTSRNGLIRIKQGKHSKSHGMKIDEDCECSTCSHYDRSYLRHLFKANEPVALQLATVHNLHYMNTLMSELRQQILSGKI</sequence>
<feature type="domain" description="tRNA-guanine(15) transglycosylase-like" evidence="5">
    <location>
        <begin position="167"/>
        <end position="427"/>
    </location>
</feature>
<dbReference type="Gene3D" id="3.20.20.105">
    <property type="entry name" value="Queuine tRNA-ribosyltransferase-like"/>
    <property type="match status" value="1"/>
</dbReference>